<keyword evidence="5" id="KW-0812">Transmembrane</keyword>
<dbReference type="PANTHER" id="PTHR47966">
    <property type="entry name" value="BETA-SITE APP-CLEAVING ENZYME, ISOFORM A-RELATED"/>
    <property type="match status" value="1"/>
</dbReference>
<evidence type="ECO:0000256" key="4">
    <source>
        <dbReference type="SAM" id="MobiDB-lite"/>
    </source>
</evidence>
<feature type="chain" id="PRO_5047396751" description="Peptidase A1 domain-containing protein" evidence="6">
    <location>
        <begin position="19"/>
        <end position="500"/>
    </location>
</feature>
<proteinExistence type="inferred from homology"/>
<sequence length="500" mass="51698">MLPSSLSLLLALAGIATADTISIPLNRRSIYSNFTTDKVAAAAESLRFKYGYIPYSQKRAGQSSAIPIINQKTDSSYLGAVSIGTPAQQFSVVLDTGSSDLWVASTGCRSCDSETPSFDPTRSSTIQRIQTSQSGQSEVDIHYGSGQVAGIVAQDTVSMGGFTNTQQTMLVATQLSSGLLDGVASGIMGLAFEALASTESTPFWQGLLQGSQLATPEMSFWLTRELDNRNARENEFGGEFTLGGTNSSLFTGDIEFINLPSTSQQTFWLLSMTGATVQGKNVQVPTGNLALSAIDTGTTLIGGPTDGVKAIYDAVPGSVALTGDLQGFYAYPCSTEVQVSMSFGGKSWPIDPVDMNLGTIPSGQCLGGIFDLSQGSNVGSGGGNPSWVVGGTFLKNVYSVFRANPPSIGFAQLSDLAGGSGTPSPGTSGSATISQTGLPVPTDANGSGNGRLSPSPSIMSLHADWLDLSGTTSAALPAARPFSIALALIVSSMLALFITQ</sequence>
<evidence type="ECO:0000259" key="7">
    <source>
        <dbReference type="PROSITE" id="PS51767"/>
    </source>
</evidence>
<accession>A0ABP1DE43</accession>
<feature type="domain" description="Peptidase A1" evidence="7">
    <location>
        <begin position="77"/>
        <end position="411"/>
    </location>
</feature>
<keyword evidence="5" id="KW-0472">Membrane</keyword>
<comment type="similarity">
    <text evidence="1 3">Belongs to the peptidase A1 family.</text>
</comment>
<evidence type="ECO:0000256" key="3">
    <source>
        <dbReference type="RuleBase" id="RU000454"/>
    </source>
</evidence>
<evidence type="ECO:0000256" key="2">
    <source>
        <dbReference type="ARBA" id="ARBA00022750"/>
    </source>
</evidence>
<dbReference type="Proteomes" id="UP001497453">
    <property type="component" value="Chromosome 4"/>
</dbReference>
<feature type="transmembrane region" description="Helical" evidence="5">
    <location>
        <begin position="482"/>
        <end position="499"/>
    </location>
</feature>
<keyword evidence="3" id="KW-0645">Protease</keyword>
<dbReference type="InterPro" id="IPR001969">
    <property type="entry name" value="Aspartic_peptidase_AS"/>
</dbReference>
<dbReference type="SUPFAM" id="SSF50630">
    <property type="entry name" value="Acid proteases"/>
    <property type="match status" value="1"/>
</dbReference>
<dbReference type="Gene3D" id="2.40.70.10">
    <property type="entry name" value="Acid Proteases"/>
    <property type="match status" value="2"/>
</dbReference>
<dbReference type="Pfam" id="PF00026">
    <property type="entry name" value="Asp"/>
    <property type="match status" value="1"/>
</dbReference>
<dbReference type="PROSITE" id="PS00141">
    <property type="entry name" value="ASP_PROTEASE"/>
    <property type="match status" value="1"/>
</dbReference>
<protein>
    <recommendedName>
        <fullName evidence="7">Peptidase A1 domain-containing protein</fullName>
    </recommendedName>
</protein>
<feature type="compositionally biased region" description="Polar residues" evidence="4">
    <location>
        <begin position="444"/>
        <end position="453"/>
    </location>
</feature>
<reference evidence="9" key="1">
    <citation type="submission" date="2024-04" db="EMBL/GenBank/DDBJ databases">
        <authorList>
            <person name="Shaw F."/>
            <person name="Minotto A."/>
        </authorList>
    </citation>
    <scope>NUCLEOTIDE SEQUENCE [LARGE SCALE GENOMIC DNA]</scope>
</reference>
<keyword evidence="9" id="KW-1185">Reference proteome</keyword>
<evidence type="ECO:0000313" key="8">
    <source>
        <dbReference type="EMBL" id="CAL1706112.1"/>
    </source>
</evidence>
<evidence type="ECO:0000256" key="6">
    <source>
        <dbReference type="SAM" id="SignalP"/>
    </source>
</evidence>
<dbReference type="InterPro" id="IPR034164">
    <property type="entry name" value="Pepsin-like_dom"/>
</dbReference>
<dbReference type="InterPro" id="IPR001461">
    <property type="entry name" value="Aspartic_peptidase_A1"/>
</dbReference>
<organism evidence="8 9">
    <name type="scientific">Somion occarium</name>
    <dbReference type="NCBI Taxonomy" id="3059160"/>
    <lineage>
        <taxon>Eukaryota</taxon>
        <taxon>Fungi</taxon>
        <taxon>Dikarya</taxon>
        <taxon>Basidiomycota</taxon>
        <taxon>Agaricomycotina</taxon>
        <taxon>Agaricomycetes</taxon>
        <taxon>Polyporales</taxon>
        <taxon>Cerrenaceae</taxon>
        <taxon>Somion</taxon>
    </lineage>
</organism>
<dbReference type="PANTHER" id="PTHR47966:SF6">
    <property type="entry name" value="PEPTIDASE A1 DOMAIN-CONTAINING PROTEIN"/>
    <property type="match status" value="1"/>
</dbReference>
<keyword evidence="5" id="KW-1133">Transmembrane helix</keyword>
<dbReference type="PROSITE" id="PS51767">
    <property type="entry name" value="PEPTIDASE_A1"/>
    <property type="match status" value="1"/>
</dbReference>
<gene>
    <name evidence="8" type="ORF">GFSPODELE1_LOCUS5721</name>
</gene>
<dbReference type="PRINTS" id="PR00792">
    <property type="entry name" value="PEPSIN"/>
</dbReference>
<evidence type="ECO:0000256" key="1">
    <source>
        <dbReference type="ARBA" id="ARBA00007447"/>
    </source>
</evidence>
<feature type="region of interest" description="Disordered" evidence="4">
    <location>
        <begin position="419"/>
        <end position="453"/>
    </location>
</feature>
<keyword evidence="6" id="KW-0732">Signal</keyword>
<dbReference type="InterPro" id="IPR021109">
    <property type="entry name" value="Peptidase_aspartic_dom_sf"/>
</dbReference>
<keyword evidence="2 3" id="KW-0064">Aspartyl protease</keyword>
<name>A0ABP1DE43_9APHY</name>
<dbReference type="EMBL" id="OZ037947">
    <property type="protein sequence ID" value="CAL1706112.1"/>
    <property type="molecule type" value="Genomic_DNA"/>
</dbReference>
<dbReference type="CDD" id="cd05471">
    <property type="entry name" value="pepsin_like"/>
    <property type="match status" value="1"/>
</dbReference>
<evidence type="ECO:0000313" key="9">
    <source>
        <dbReference type="Proteomes" id="UP001497453"/>
    </source>
</evidence>
<dbReference type="InterPro" id="IPR033121">
    <property type="entry name" value="PEPTIDASE_A1"/>
</dbReference>
<keyword evidence="3" id="KW-0378">Hydrolase</keyword>
<evidence type="ECO:0000256" key="5">
    <source>
        <dbReference type="SAM" id="Phobius"/>
    </source>
</evidence>
<feature type="signal peptide" evidence="6">
    <location>
        <begin position="1"/>
        <end position="18"/>
    </location>
</feature>